<proteinExistence type="predicted"/>
<feature type="region of interest" description="Disordered" evidence="1">
    <location>
        <begin position="1"/>
        <end position="32"/>
    </location>
</feature>
<name>A0ABN3WA90_STRTU</name>
<feature type="compositionally biased region" description="Polar residues" evidence="1">
    <location>
        <begin position="139"/>
        <end position="148"/>
    </location>
</feature>
<reference evidence="2 3" key="1">
    <citation type="journal article" date="2019" name="Int. J. Syst. Evol. Microbiol.">
        <title>The Global Catalogue of Microorganisms (GCM) 10K type strain sequencing project: providing services to taxonomists for standard genome sequencing and annotation.</title>
        <authorList>
            <consortium name="The Broad Institute Genomics Platform"/>
            <consortium name="The Broad Institute Genome Sequencing Center for Infectious Disease"/>
            <person name="Wu L."/>
            <person name="Ma J."/>
        </authorList>
    </citation>
    <scope>NUCLEOTIDE SEQUENCE [LARGE SCALE GENOMIC DNA]</scope>
    <source>
        <strain evidence="2 3">JCM 4087</strain>
    </source>
</reference>
<comment type="caution">
    <text evidence="2">The sequence shown here is derived from an EMBL/GenBank/DDBJ whole genome shotgun (WGS) entry which is preliminary data.</text>
</comment>
<dbReference type="Proteomes" id="UP001501102">
    <property type="component" value="Unassembled WGS sequence"/>
</dbReference>
<feature type="compositionally biased region" description="Basic residues" evidence="1">
    <location>
        <begin position="70"/>
        <end position="84"/>
    </location>
</feature>
<organism evidence="2 3">
    <name type="scientific">Streptomyces thioluteus</name>
    <dbReference type="NCBI Taxonomy" id="66431"/>
    <lineage>
        <taxon>Bacteria</taxon>
        <taxon>Bacillati</taxon>
        <taxon>Actinomycetota</taxon>
        <taxon>Actinomycetes</taxon>
        <taxon>Kitasatosporales</taxon>
        <taxon>Streptomycetaceae</taxon>
        <taxon>Streptomyces</taxon>
    </lineage>
</organism>
<gene>
    <name evidence="2" type="ORF">GCM10020221_01200</name>
</gene>
<dbReference type="EMBL" id="BAAAXZ010000004">
    <property type="protein sequence ID" value="GAA2908886.1"/>
    <property type="molecule type" value="Genomic_DNA"/>
</dbReference>
<evidence type="ECO:0000256" key="1">
    <source>
        <dbReference type="SAM" id="MobiDB-lite"/>
    </source>
</evidence>
<accession>A0ABN3WA90</accession>
<evidence type="ECO:0000313" key="2">
    <source>
        <dbReference type="EMBL" id="GAA2908886.1"/>
    </source>
</evidence>
<sequence>MDSRKTGEVLISSAAMPGHWEPCPGEHEGEAVPVRRDAQRHLLALLAVGEGGEARDGLGAVRGHHDGPVRQRRPGRGQRVRHVRVRDLGGPPGTHGSGRPGRAGPRRPAAGDQPGQRTGVAVPVGRRGGSGSVAPSSPTITPNTYVLH</sequence>
<feature type="compositionally biased region" description="Gly residues" evidence="1">
    <location>
        <begin position="90"/>
        <end position="101"/>
    </location>
</feature>
<feature type="compositionally biased region" description="Low complexity" evidence="1">
    <location>
        <begin position="102"/>
        <end position="111"/>
    </location>
</feature>
<keyword evidence="3" id="KW-1185">Reference proteome</keyword>
<evidence type="ECO:0000313" key="3">
    <source>
        <dbReference type="Proteomes" id="UP001501102"/>
    </source>
</evidence>
<feature type="region of interest" description="Disordered" evidence="1">
    <location>
        <begin position="50"/>
        <end position="148"/>
    </location>
</feature>
<dbReference type="RefSeq" id="WP_344960318.1">
    <property type="nucleotide sequence ID" value="NZ_BAAAXZ010000004.1"/>
</dbReference>
<protein>
    <submittedName>
        <fullName evidence="2">Uncharacterized protein</fullName>
    </submittedName>
</protein>